<name>A0A6G1CMK2_9ORYZ</name>
<organism evidence="1 2">
    <name type="scientific">Oryza meyeriana var. granulata</name>
    <dbReference type="NCBI Taxonomy" id="110450"/>
    <lineage>
        <taxon>Eukaryota</taxon>
        <taxon>Viridiplantae</taxon>
        <taxon>Streptophyta</taxon>
        <taxon>Embryophyta</taxon>
        <taxon>Tracheophyta</taxon>
        <taxon>Spermatophyta</taxon>
        <taxon>Magnoliopsida</taxon>
        <taxon>Liliopsida</taxon>
        <taxon>Poales</taxon>
        <taxon>Poaceae</taxon>
        <taxon>BOP clade</taxon>
        <taxon>Oryzoideae</taxon>
        <taxon>Oryzeae</taxon>
        <taxon>Oryzinae</taxon>
        <taxon>Oryza</taxon>
        <taxon>Oryza meyeriana</taxon>
    </lineage>
</organism>
<reference evidence="1 2" key="1">
    <citation type="submission" date="2019-11" db="EMBL/GenBank/DDBJ databases">
        <title>Whole genome sequence of Oryza granulata.</title>
        <authorList>
            <person name="Li W."/>
        </authorList>
    </citation>
    <scope>NUCLEOTIDE SEQUENCE [LARGE SCALE GENOMIC DNA]</scope>
    <source>
        <strain evidence="2">cv. Menghai</strain>
        <tissue evidence="1">Leaf</tissue>
    </source>
</reference>
<proteinExistence type="predicted"/>
<dbReference type="EMBL" id="SPHZ02000008">
    <property type="protein sequence ID" value="KAF0901350.1"/>
    <property type="molecule type" value="Genomic_DNA"/>
</dbReference>
<evidence type="ECO:0000313" key="1">
    <source>
        <dbReference type="EMBL" id="KAF0901350.1"/>
    </source>
</evidence>
<gene>
    <name evidence="1" type="ORF">E2562_000234</name>
</gene>
<protein>
    <submittedName>
        <fullName evidence="1">Uncharacterized protein</fullName>
    </submittedName>
</protein>
<dbReference type="Proteomes" id="UP000479710">
    <property type="component" value="Unassembled WGS sequence"/>
</dbReference>
<dbReference type="AlphaFoldDB" id="A0A6G1CMK2"/>
<keyword evidence="2" id="KW-1185">Reference proteome</keyword>
<accession>A0A6G1CMK2</accession>
<comment type="caution">
    <text evidence="1">The sequence shown here is derived from an EMBL/GenBank/DDBJ whole genome shotgun (WGS) entry which is preliminary data.</text>
</comment>
<evidence type="ECO:0000313" key="2">
    <source>
        <dbReference type="Proteomes" id="UP000479710"/>
    </source>
</evidence>
<sequence>MPPANEKKAFWGGAAGRTKEEWPREVCAWLIVPAAVTGIGRVRVVGRGEEASNQGALDFGTMGDSTVGVVVVHRRCAPNCPQGGSP</sequence>